<gene>
    <name evidence="1" type="ORF">N7G274_007332</name>
</gene>
<evidence type="ECO:0000313" key="2">
    <source>
        <dbReference type="Proteomes" id="UP001590950"/>
    </source>
</evidence>
<sequence length="112" mass="12262">MTCIAARLTPSTRIAQDPGVGHVPIEVVHLYNDEYPQGRKISNYAHSFDQNNIAYSIAELTSNNTETPYPSAAINLPLHRAINVSTIPVIGANHEKYLISVQSVVIEPIGPR</sequence>
<organism evidence="1 2">
    <name type="scientific">Stereocaulon virgatum</name>
    <dbReference type="NCBI Taxonomy" id="373712"/>
    <lineage>
        <taxon>Eukaryota</taxon>
        <taxon>Fungi</taxon>
        <taxon>Dikarya</taxon>
        <taxon>Ascomycota</taxon>
        <taxon>Pezizomycotina</taxon>
        <taxon>Lecanoromycetes</taxon>
        <taxon>OSLEUM clade</taxon>
        <taxon>Lecanoromycetidae</taxon>
        <taxon>Lecanorales</taxon>
        <taxon>Lecanorineae</taxon>
        <taxon>Stereocaulaceae</taxon>
        <taxon>Stereocaulon</taxon>
    </lineage>
</organism>
<accession>A0ABR4A1U2</accession>
<dbReference type="Proteomes" id="UP001590950">
    <property type="component" value="Unassembled WGS sequence"/>
</dbReference>
<name>A0ABR4A1U2_9LECA</name>
<reference evidence="1 2" key="1">
    <citation type="submission" date="2024-09" db="EMBL/GenBank/DDBJ databases">
        <title>Rethinking Asexuality: The Enigmatic Case of Functional Sexual Genes in Lepraria (Stereocaulaceae).</title>
        <authorList>
            <person name="Doellman M."/>
            <person name="Sun Y."/>
            <person name="Barcenas-Pena A."/>
            <person name="Lumbsch H.T."/>
            <person name="Grewe F."/>
        </authorList>
    </citation>
    <scope>NUCLEOTIDE SEQUENCE [LARGE SCALE GENOMIC DNA]</scope>
    <source>
        <strain evidence="1 2">Mercado 3170</strain>
    </source>
</reference>
<proteinExistence type="predicted"/>
<evidence type="ECO:0000313" key="1">
    <source>
        <dbReference type="EMBL" id="KAL2039929.1"/>
    </source>
</evidence>
<protein>
    <submittedName>
        <fullName evidence="1">Uncharacterized protein</fullName>
    </submittedName>
</protein>
<comment type="caution">
    <text evidence="1">The sequence shown here is derived from an EMBL/GenBank/DDBJ whole genome shotgun (WGS) entry which is preliminary data.</text>
</comment>
<keyword evidence="2" id="KW-1185">Reference proteome</keyword>
<dbReference type="EMBL" id="JBEFKJ010000023">
    <property type="protein sequence ID" value="KAL2039929.1"/>
    <property type="molecule type" value="Genomic_DNA"/>
</dbReference>